<comment type="caution">
    <text evidence="1">The sequence shown here is derived from an EMBL/GenBank/DDBJ whole genome shotgun (WGS) entry which is preliminary data.</text>
</comment>
<accession>N1WCP0</accession>
<dbReference type="CDD" id="cd02440">
    <property type="entry name" value="AdoMet_MTases"/>
    <property type="match status" value="1"/>
</dbReference>
<name>N1WCP0_9LEPT</name>
<proteinExistence type="predicted"/>
<dbReference type="GO" id="GO:0008168">
    <property type="term" value="F:methyltransferase activity"/>
    <property type="evidence" value="ECO:0007669"/>
    <property type="project" value="UniProtKB-KW"/>
</dbReference>
<dbReference type="Pfam" id="PF13489">
    <property type="entry name" value="Methyltransf_23"/>
    <property type="match status" value="1"/>
</dbReference>
<dbReference type="Proteomes" id="UP000012227">
    <property type="component" value="Unassembled WGS sequence"/>
</dbReference>
<dbReference type="GO" id="GO:0032259">
    <property type="term" value="P:methylation"/>
    <property type="evidence" value="ECO:0007669"/>
    <property type="project" value="UniProtKB-KW"/>
</dbReference>
<organism evidence="1 2">
    <name type="scientific">Leptospira vanthielii serovar Holland str. Waz Holland = ATCC 700522</name>
    <dbReference type="NCBI Taxonomy" id="1218591"/>
    <lineage>
        <taxon>Bacteria</taxon>
        <taxon>Pseudomonadati</taxon>
        <taxon>Spirochaetota</taxon>
        <taxon>Spirochaetia</taxon>
        <taxon>Leptospirales</taxon>
        <taxon>Leptospiraceae</taxon>
        <taxon>Leptospira</taxon>
    </lineage>
</organism>
<dbReference type="PANTHER" id="PTHR43861">
    <property type="entry name" value="TRANS-ACONITATE 2-METHYLTRANSFERASE-RELATED"/>
    <property type="match status" value="1"/>
</dbReference>
<evidence type="ECO:0000313" key="1">
    <source>
        <dbReference type="EMBL" id="EMY69611.1"/>
    </source>
</evidence>
<reference evidence="1 2" key="1">
    <citation type="submission" date="2013-03" db="EMBL/GenBank/DDBJ databases">
        <authorList>
            <person name="Harkins D.M."/>
            <person name="Durkin A.S."/>
            <person name="Brinkac L.M."/>
            <person name="Haft D.H."/>
            <person name="Selengut J.D."/>
            <person name="Sanka R."/>
            <person name="DePew J."/>
            <person name="Purushe J."/>
            <person name="Galloway R.L."/>
            <person name="Vinetz J.M."/>
            <person name="Sutton G.G."/>
            <person name="Nierman W.C."/>
            <person name="Fouts D.E."/>
        </authorList>
    </citation>
    <scope>NUCLEOTIDE SEQUENCE [LARGE SCALE GENOMIC DNA]</scope>
    <source>
        <strain evidence="1 2">Waz Holland</strain>
    </source>
</reference>
<keyword evidence="1" id="KW-0489">Methyltransferase</keyword>
<sequence>MHGEALPEIREWLKETEKDDERRFQFLKEKMVNRQILDFGCGVGGFLLKAKNVAHTAEGVELETRLQPHFNKNQISVYANLEELTTKQKNYDLITAFHVLEHIADPISILETLSKLLAKNGDLIIEVPSSNDVLLTLYENKEFSEFTYWSQHLFLFDAKTFETLVQKSNLQLNWIKHIQRYPLSNHLYWLAKGKPGGHKIWNHLNSEALEKTYEAVLAANGLTDTIIASVSLKKENA</sequence>
<dbReference type="InterPro" id="IPR029063">
    <property type="entry name" value="SAM-dependent_MTases_sf"/>
</dbReference>
<dbReference type="Gene3D" id="3.40.50.150">
    <property type="entry name" value="Vaccinia Virus protein VP39"/>
    <property type="match status" value="1"/>
</dbReference>
<dbReference type="AlphaFoldDB" id="N1WCP0"/>
<evidence type="ECO:0000313" key="2">
    <source>
        <dbReference type="Proteomes" id="UP000012227"/>
    </source>
</evidence>
<dbReference type="STRING" id="1218591.LEP1GSC199_2219"/>
<dbReference type="SUPFAM" id="SSF53335">
    <property type="entry name" value="S-adenosyl-L-methionine-dependent methyltransferases"/>
    <property type="match status" value="1"/>
</dbReference>
<keyword evidence="1" id="KW-0808">Transferase</keyword>
<dbReference type="EMBL" id="AOGY02000051">
    <property type="protein sequence ID" value="EMY69611.1"/>
    <property type="molecule type" value="Genomic_DNA"/>
</dbReference>
<gene>
    <name evidence="1" type="ORF">LEP1GSC199_2219</name>
</gene>
<protein>
    <submittedName>
        <fullName evidence="1">Methyltransferase domain protein</fullName>
    </submittedName>
</protein>